<accession>X1AZ65</accession>
<comment type="caution">
    <text evidence="2">The sequence shown here is derived from an EMBL/GenBank/DDBJ whole genome shotgun (WGS) entry which is preliminary data.</text>
</comment>
<feature type="non-terminal residue" evidence="2">
    <location>
        <position position="262"/>
    </location>
</feature>
<protein>
    <recommendedName>
        <fullName evidence="1">Glycosyl transferase family 25 domain-containing protein</fullName>
    </recommendedName>
</protein>
<gene>
    <name evidence="2" type="ORF">S01H4_20514</name>
</gene>
<sequence length="262" mass="30283">MIPLYIILLANNKERVEHVNQNLIPAIDKTLFDIQVFPANDFRSGHFFDDLSDSPFFFDSTYLQDCLAGKIACTVSHLNVWLDIIKKNHDIALVVEDDAKLLDNFDHDIHHIFEELDEHPGWEMVYLHVFGKQYREIEAENYLSKAYPTYCKCGYMLSQRGARKLLKFHSTINLTGDKILRRLVEKNLLNTLIVNKMAIGTAGQVERTYESESLTSNIWGSPKLIDVLAEETGKSPEHVIDQLARAKSRKLVVYLKKLRRYL</sequence>
<dbReference type="InterPro" id="IPR002654">
    <property type="entry name" value="Glyco_trans_25"/>
</dbReference>
<evidence type="ECO:0000313" key="2">
    <source>
        <dbReference type="EMBL" id="GAG65041.1"/>
    </source>
</evidence>
<feature type="domain" description="Glycosyl transferase family 25" evidence="1">
    <location>
        <begin position="1"/>
        <end position="179"/>
    </location>
</feature>
<name>X1AZ65_9ZZZZ</name>
<reference evidence="2" key="1">
    <citation type="journal article" date="2014" name="Front. Microbiol.">
        <title>High frequency of phylogenetically diverse reductive dehalogenase-homologous genes in deep subseafloor sedimentary metagenomes.</title>
        <authorList>
            <person name="Kawai M."/>
            <person name="Futagami T."/>
            <person name="Toyoda A."/>
            <person name="Takaki Y."/>
            <person name="Nishi S."/>
            <person name="Hori S."/>
            <person name="Arai W."/>
            <person name="Tsubouchi T."/>
            <person name="Morono Y."/>
            <person name="Uchiyama I."/>
            <person name="Ito T."/>
            <person name="Fujiyama A."/>
            <person name="Inagaki F."/>
            <person name="Takami H."/>
        </authorList>
    </citation>
    <scope>NUCLEOTIDE SEQUENCE</scope>
    <source>
        <strain evidence="2">Expedition CK06-06</strain>
    </source>
</reference>
<dbReference type="AlphaFoldDB" id="X1AZ65"/>
<dbReference type="Pfam" id="PF01755">
    <property type="entry name" value="Glyco_transf_25"/>
    <property type="match status" value="1"/>
</dbReference>
<proteinExistence type="predicted"/>
<organism evidence="2">
    <name type="scientific">marine sediment metagenome</name>
    <dbReference type="NCBI Taxonomy" id="412755"/>
    <lineage>
        <taxon>unclassified sequences</taxon>
        <taxon>metagenomes</taxon>
        <taxon>ecological metagenomes</taxon>
    </lineage>
</organism>
<evidence type="ECO:0000259" key="1">
    <source>
        <dbReference type="Pfam" id="PF01755"/>
    </source>
</evidence>
<dbReference type="EMBL" id="BART01009230">
    <property type="protein sequence ID" value="GAG65041.1"/>
    <property type="molecule type" value="Genomic_DNA"/>
</dbReference>